<keyword evidence="1" id="KW-0812">Transmembrane</keyword>
<evidence type="ECO:0000313" key="2">
    <source>
        <dbReference type="EMBL" id="RXZ53531.1"/>
    </source>
</evidence>
<dbReference type="EMBL" id="SDPW01000001">
    <property type="protein sequence ID" value="RXZ53531.1"/>
    <property type="molecule type" value="Genomic_DNA"/>
</dbReference>
<gene>
    <name evidence="2" type="ORF">ET524_02765</name>
</gene>
<dbReference type="RefSeq" id="WP_129423231.1">
    <property type="nucleotide sequence ID" value="NZ_SDPW01000001.1"/>
</dbReference>
<comment type="caution">
    <text evidence="2">The sequence shown here is derived from an EMBL/GenBank/DDBJ whole genome shotgun (WGS) entry which is preliminary data.</text>
</comment>
<keyword evidence="1" id="KW-1133">Transmembrane helix</keyword>
<keyword evidence="1" id="KW-0472">Membrane</keyword>
<dbReference type="AlphaFoldDB" id="A0A4Q2K0V0"/>
<keyword evidence="3" id="KW-1185">Reference proteome</keyword>
<protein>
    <submittedName>
        <fullName evidence="2">Uncharacterized protein</fullName>
    </submittedName>
</protein>
<feature type="transmembrane region" description="Helical" evidence="1">
    <location>
        <begin position="63"/>
        <end position="85"/>
    </location>
</feature>
<name>A0A4Q2K0V0_9ACTN</name>
<reference evidence="2 3" key="1">
    <citation type="submission" date="2019-01" db="EMBL/GenBank/DDBJ databases">
        <title>Senegalimassilia sp. nov. KGMB04484 isolated human feces.</title>
        <authorList>
            <person name="Han K.-I."/>
            <person name="Kim J.-S."/>
            <person name="Lee K.C."/>
            <person name="Suh M.K."/>
            <person name="Eom M.K."/>
            <person name="Lee J.H."/>
            <person name="Park S.-H."/>
            <person name="Kang S.W."/>
            <person name="Park J.-E."/>
            <person name="Oh B.S."/>
            <person name="Yu S.Y."/>
            <person name="Choi S.-H."/>
            <person name="Lee D.H."/>
            <person name="Yoon H."/>
            <person name="Kim B.-Y."/>
            <person name="Lee J.H."/>
            <person name="Lee J.-S."/>
        </authorList>
    </citation>
    <scope>NUCLEOTIDE SEQUENCE [LARGE SCALE GENOMIC DNA]</scope>
    <source>
        <strain evidence="2 3">KGMB04484</strain>
    </source>
</reference>
<proteinExistence type="predicted"/>
<dbReference type="OrthoDB" id="3170364at2"/>
<evidence type="ECO:0000313" key="3">
    <source>
        <dbReference type="Proteomes" id="UP000293345"/>
    </source>
</evidence>
<sequence length="601" mass="64906">MNENEHLKNLYRATQLKVEAPEAILERTLRAFDDEASVANARKSLDERTCQSRPLRAVSRKRVPFYAAAACLAVAALGFGAAHVANSNADNANASAPNGIVAATNLDFTVKAYASGTQTPLAIGDNGMIVFSRASDTALATAEYDTNGSYTGCLFRVEAEGVKTVQAHISKGMLYRYDVQNATYATDAELLAEAASWKPMKRGIGDALGMYDMVSTGIMDDGLAKDDPNKTYQVQTSKRLGQTAELDYSEGDSQAYFGLWTNDPLDLDDKSEKDDSSDPELDAIANAFEGAELTITVTFDDGRTSTQVIELHAGDFAAKWNAEDPDGLATLEIEPTLLDNASKVPDDEFVVRTVYGEVVSSSDEAFPFADEPVNEYENVIDDPTLFSQDYGEDFWSEGYGVEIVENGRSFMTYANVNTGKPDEDPFTAREDSPSLAITDVGIETVKGLPEGTQIAHTEIARMAPLAYWNRIVLQLCGFSLNDDLTPSDGASVVKASFLVSNTSSETKVLRISSAFGIGKIEGNSLFYEAFDAAHPLMYEVTKEDGTVLGWLGNDMLTLAPGESAQMNAYWEISDAAFTGKNPAIGFGANGERNVAVPFTLN</sequence>
<dbReference type="Proteomes" id="UP000293345">
    <property type="component" value="Unassembled WGS sequence"/>
</dbReference>
<evidence type="ECO:0000256" key="1">
    <source>
        <dbReference type="SAM" id="Phobius"/>
    </source>
</evidence>
<organism evidence="2 3">
    <name type="scientific">Senegalimassilia faecalis</name>
    <dbReference type="NCBI Taxonomy" id="2509433"/>
    <lineage>
        <taxon>Bacteria</taxon>
        <taxon>Bacillati</taxon>
        <taxon>Actinomycetota</taxon>
        <taxon>Coriobacteriia</taxon>
        <taxon>Coriobacteriales</taxon>
        <taxon>Coriobacteriaceae</taxon>
        <taxon>Senegalimassilia</taxon>
    </lineage>
</organism>
<accession>A0A4Q2K0V0</accession>